<evidence type="ECO:0000313" key="3">
    <source>
        <dbReference type="EMBL" id="SLN76870.1"/>
    </source>
</evidence>
<dbReference type="Gene3D" id="3.30.70.1430">
    <property type="entry name" value="Multidrug efflux transporter AcrB pore domain"/>
    <property type="match status" value="2"/>
</dbReference>
<keyword evidence="4" id="KW-1185">Reference proteome</keyword>
<gene>
    <name evidence="3" type="primary">mdtC_2</name>
    <name evidence="3" type="ORF">OCH7691_04218</name>
</gene>
<name>A0A1Y5TYQ2_9PROT</name>
<dbReference type="OrthoDB" id="9798415at2"/>
<dbReference type="Pfam" id="PF00873">
    <property type="entry name" value="ACR_tran"/>
    <property type="match status" value="1"/>
</dbReference>
<dbReference type="InParanoid" id="A0A1Y5TYQ2"/>
<feature type="transmembrane region" description="Helical" evidence="2">
    <location>
        <begin position="12"/>
        <end position="33"/>
    </location>
</feature>
<dbReference type="EMBL" id="FWFR01000005">
    <property type="protein sequence ID" value="SLN76870.1"/>
    <property type="molecule type" value="Genomic_DNA"/>
</dbReference>
<proteinExistence type="predicted"/>
<evidence type="ECO:0000313" key="4">
    <source>
        <dbReference type="Proteomes" id="UP000193200"/>
    </source>
</evidence>
<dbReference type="PANTHER" id="PTHR32063">
    <property type="match status" value="1"/>
</dbReference>
<feature type="transmembrane region" description="Helical" evidence="2">
    <location>
        <begin position="383"/>
        <end position="407"/>
    </location>
</feature>
<feature type="transmembrane region" description="Helical" evidence="2">
    <location>
        <begin position="998"/>
        <end position="1029"/>
    </location>
</feature>
<feature type="transmembrane region" description="Helical" evidence="2">
    <location>
        <begin position="886"/>
        <end position="906"/>
    </location>
</feature>
<dbReference type="Proteomes" id="UP000193200">
    <property type="component" value="Unassembled WGS sequence"/>
</dbReference>
<dbReference type="PRINTS" id="PR00702">
    <property type="entry name" value="ACRIFLAVINRP"/>
</dbReference>
<evidence type="ECO:0000256" key="1">
    <source>
        <dbReference type="SAM" id="MobiDB-lite"/>
    </source>
</evidence>
<dbReference type="InterPro" id="IPR001036">
    <property type="entry name" value="Acrflvin-R"/>
</dbReference>
<dbReference type="SUPFAM" id="SSF82693">
    <property type="entry name" value="Multidrug efflux transporter AcrB pore domain, PN1, PN2, PC1 and PC2 subdomains"/>
    <property type="match status" value="3"/>
</dbReference>
<sequence length="1062" mass="115214">MNALIDAAIERSRTIIATLVLILIAGTIAYISIPKESDPDINIPIIYVSMTHDGISPEDAVRLLVRPMEQELRSIEGVKEMRSTARQGSASVVLEFEAGFDSDAALDDVREKVDIAKTELPDETDDPTVNEVNVGLFPVLVVTLSGDLPYRTLSRLSRELRDSIEGLPPVLEADIVGDREEVVEVIIDPQKLESYNISAGELYQAVDLNNRLVSAGELDAGAGRFPIKVPGLIKTARDVLELPVKVSGDSVVTLADVSTVRRTFKDATTFARLDGEQAIAIEVKKRLGQNIIETIAQVRALVAEEQANWPANVRVSFSQDKSDDIANMLRDLQNNVLSAILLVMIVVVAALGLRSAALVGIAIPGSFLIGILYLYIFGMTINIVVLFALILAVGMLVDGAIVVTEFADRKMTEGLDRREAYSIAAKRMAWPIIASTATTLAAFMPLLFWPDVVGEFMKFLPITLILTLSGSLLMALIFVPTLGSLIGKAGAGNQETMKALAAAEHGDVTQIRGFTGAYARLLSVLVRHPLKVVAVAFATLIGVQAYYAMHGNGVEFFPDVEPEQAIIHVHARGNLSTVEKDRLVQEVEARVLELDDFDHVYARTGSAGQGQDVSEDVIGTIQVEFKDWTERRPADVVLSDIRERTAGIAGIEVEARKPDNGPPTGKDIQIQLTSRDRAALAPVAEMIRQHLERNVSGLLDIEDSRPVPGVEWQMSVDRANAGRFGTDIASIGVMIQLVTNGYKLDEIRPDDTDDEVEIRARFPEADRSVNQLDMLRVPTSAGPVPLSNFVVRTAQPKVGTINRVDLREMLTVQANVAPGILIDDKVREISDWLSGVPIDPNVSYSFKGEDEEQKKAGAFLMKAFGVALFVMAIILVTQFNSFYRAFLILTAVIMSTIGVFVGLIITGQPFGIVMTGVGVIALAGIVVNNNIVLIDTFAYMVKGGMPGIEAVIRTGAQRLRPVMLTTVTTIFGLVPMVFQTNIDFITREVTVGAPSSQWWVQLSTAVAFGLTFATVLTLILTPCLLALGVRIQDASNRRRARRAARRAERAGNAGEASSAPAE</sequence>
<feature type="transmembrane region" description="Helical" evidence="2">
    <location>
        <begin position="859"/>
        <end position="879"/>
    </location>
</feature>
<feature type="transmembrane region" description="Helical" evidence="2">
    <location>
        <begin position="912"/>
        <end position="938"/>
    </location>
</feature>
<feature type="transmembrane region" description="Helical" evidence="2">
    <location>
        <begin position="336"/>
        <end position="353"/>
    </location>
</feature>
<accession>A0A1Y5TYQ2</accession>
<feature type="transmembrane region" description="Helical" evidence="2">
    <location>
        <begin position="959"/>
        <end position="978"/>
    </location>
</feature>
<feature type="compositionally biased region" description="Low complexity" evidence="1">
    <location>
        <begin position="1050"/>
        <end position="1062"/>
    </location>
</feature>
<protein>
    <submittedName>
        <fullName evidence="3">Multidrug resistance protein MdtC</fullName>
    </submittedName>
</protein>
<dbReference type="Gene3D" id="3.30.2090.10">
    <property type="entry name" value="Multidrug efflux transporter AcrB TolC docking domain, DN and DC subdomains"/>
    <property type="match status" value="2"/>
</dbReference>
<dbReference type="Gene3D" id="3.30.70.1320">
    <property type="entry name" value="Multidrug efflux transporter AcrB pore domain like"/>
    <property type="match status" value="1"/>
</dbReference>
<dbReference type="AlphaFoldDB" id="A0A1Y5TYQ2"/>
<dbReference type="SUPFAM" id="SSF82714">
    <property type="entry name" value="Multidrug efflux transporter AcrB TolC docking domain, DN and DC subdomains"/>
    <property type="match status" value="1"/>
</dbReference>
<dbReference type="RefSeq" id="WP_085885554.1">
    <property type="nucleotide sequence ID" value="NZ_FWFR01000005.1"/>
</dbReference>
<feature type="transmembrane region" description="Helical" evidence="2">
    <location>
        <begin position="530"/>
        <end position="549"/>
    </location>
</feature>
<dbReference type="GO" id="GO:0042910">
    <property type="term" value="F:xenobiotic transmembrane transporter activity"/>
    <property type="evidence" value="ECO:0007669"/>
    <property type="project" value="TreeGrafter"/>
</dbReference>
<keyword evidence="2" id="KW-0472">Membrane</keyword>
<dbReference type="PANTHER" id="PTHR32063:SF0">
    <property type="entry name" value="SWARMING MOTILITY PROTEIN SWRC"/>
    <property type="match status" value="1"/>
</dbReference>
<dbReference type="Gene3D" id="1.20.1640.10">
    <property type="entry name" value="Multidrug efflux transporter AcrB transmembrane domain"/>
    <property type="match status" value="2"/>
</dbReference>
<dbReference type="SUPFAM" id="SSF82866">
    <property type="entry name" value="Multidrug efflux transporter AcrB transmembrane domain"/>
    <property type="match status" value="2"/>
</dbReference>
<dbReference type="Gene3D" id="3.30.70.1440">
    <property type="entry name" value="Multidrug efflux transporter AcrB pore domain"/>
    <property type="match status" value="1"/>
</dbReference>
<feature type="transmembrane region" description="Helical" evidence="2">
    <location>
        <begin position="459"/>
        <end position="479"/>
    </location>
</feature>
<feature type="region of interest" description="Disordered" evidence="1">
    <location>
        <begin position="1042"/>
        <end position="1062"/>
    </location>
</feature>
<reference evidence="3 4" key="1">
    <citation type="submission" date="2017-03" db="EMBL/GenBank/DDBJ databases">
        <authorList>
            <person name="Afonso C.L."/>
            <person name="Miller P.J."/>
            <person name="Scott M.A."/>
            <person name="Spackman E."/>
            <person name="Goraichik I."/>
            <person name="Dimitrov K.M."/>
            <person name="Suarez D.L."/>
            <person name="Swayne D.E."/>
        </authorList>
    </citation>
    <scope>NUCLEOTIDE SEQUENCE [LARGE SCALE GENOMIC DNA]</scope>
    <source>
        <strain evidence="3 4">CECT 7691</strain>
    </source>
</reference>
<dbReference type="InterPro" id="IPR027463">
    <property type="entry name" value="AcrB_DN_DC_subdom"/>
</dbReference>
<keyword evidence="2" id="KW-0812">Transmembrane</keyword>
<keyword evidence="2" id="KW-1133">Transmembrane helix</keyword>
<evidence type="ECO:0000256" key="2">
    <source>
        <dbReference type="SAM" id="Phobius"/>
    </source>
</evidence>
<dbReference type="GO" id="GO:0005886">
    <property type="term" value="C:plasma membrane"/>
    <property type="evidence" value="ECO:0007669"/>
    <property type="project" value="TreeGrafter"/>
</dbReference>
<organism evidence="3 4">
    <name type="scientific">Oceanibacterium hippocampi</name>
    <dbReference type="NCBI Taxonomy" id="745714"/>
    <lineage>
        <taxon>Bacteria</taxon>
        <taxon>Pseudomonadati</taxon>
        <taxon>Pseudomonadota</taxon>
        <taxon>Alphaproteobacteria</taxon>
        <taxon>Sneathiellales</taxon>
        <taxon>Sneathiellaceae</taxon>
        <taxon>Oceanibacterium</taxon>
    </lineage>
</organism>
<feature type="transmembrane region" description="Helical" evidence="2">
    <location>
        <begin position="428"/>
        <end position="447"/>
    </location>
</feature>
<feature type="transmembrane region" description="Helical" evidence="2">
    <location>
        <begin position="358"/>
        <end position="377"/>
    </location>
</feature>